<accession>A0A9D4RY62</accession>
<reference evidence="1" key="1">
    <citation type="journal article" date="2019" name="bioRxiv">
        <title>The Genome of the Zebra Mussel, Dreissena polymorpha: A Resource for Invasive Species Research.</title>
        <authorList>
            <person name="McCartney M.A."/>
            <person name="Auch B."/>
            <person name="Kono T."/>
            <person name="Mallez S."/>
            <person name="Zhang Y."/>
            <person name="Obille A."/>
            <person name="Becker A."/>
            <person name="Abrahante J.E."/>
            <person name="Garbe J."/>
            <person name="Badalamenti J.P."/>
            <person name="Herman A."/>
            <person name="Mangelson H."/>
            <person name="Liachko I."/>
            <person name="Sullivan S."/>
            <person name="Sone E.D."/>
            <person name="Koren S."/>
            <person name="Silverstein K.A.T."/>
            <person name="Beckman K.B."/>
            <person name="Gohl D.M."/>
        </authorList>
    </citation>
    <scope>NUCLEOTIDE SEQUENCE</scope>
    <source>
        <strain evidence="1">Duluth1</strain>
        <tissue evidence="1">Whole animal</tissue>
    </source>
</reference>
<evidence type="ECO:0000313" key="1">
    <source>
        <dbReference type="EMBL" id="KAH3885404.1"/>
    </source>
</evidence>
<name>A0A9D4RY62_DREPO</name>
<reference evidence="1" key="2">
    <citation type="submission" date="2020-11" db="EMBL/GenBank/DDBJ databases">
        <authorList>
            <person name="McCartney M.A."/>
            <person name="Auch B."/>
            <person name="Kono T."/>
            <person name="Mallez S."/>
            <person name="Becker A."/>
            <person name="Gohl D.M."/>
            <person name="Silverstein K.A.T."/>
            <person name="Koren S."/>
            <person name="Bechman K.B."/>
            <person name="Herman A."/>
            <person name="Abrahante J.E."/>
            <person name="Garbe J."/>
        </authorList>
    </citation>
    <scope>NUCLEOTIDE SEQUENCE</scope>
    <source>
        <strain evidence="1">Duluth1</strain>
        <tissue evidence="1">Whole animal</tissue>
    </source>
</reference>
<dbReference type="EMBL" id="JAIWYP010000001">
    <property type="protein sequence ID" value="KAH3885404.1"/>
    <property type="molecule type" value="Genomic_DNA"/>
</dbReference>
<organism evidence="1 2">
    <name type="scientific">Dreissena polymorpha</name>
    <name type="common">Zebra mussel</name>
    <name type="synonym">Mytilus polymorpha</name>
    <dbReference type="NCBI Taxonomy" id="45954"/>
    <lineage>
        <taxon>Eukaryota</taxon>
        <taxon>Metazoa</taxon>
        <taxon>Spiralia</taxon>
        <taxon>Lophotrochozoa</taxon>
        <taxon>Mollusca</taxon>
        <taxon>Bivalvia</taxon>
        <taxon>Autobranchia</taxon>
        <taxon>Heteroconchia</taxon>
        <taxon>Euheterodonta</taxon>
        <taxon>Imparidentia</taxon>
        <taxon>Neoheterodontei</taxon>
        <taxon>Myida</taxon>
        <taxon>Dreissenoidea</taxon>
        <taxon>Dreissenidae</taxon>
        <taxon>Dreissena</taxon>
    </lineage>
</organism>
<protein>
    <submittedName>
        <fullName evidence="1">Uncharacterized protein</fullName>
    </submittedName>
</protein>
<sequence>MEGTAIPKAAMRWTPIGRRKRGRPKETWRRSVEKEMRKENWSWGQMVKGPSALASFGGGHYRSICAKRIT</sequence>
<keyword evidence="2" id="KW-1185">Reference proteome</keyword>
<dbReference type="Proteomes" id="UP000828390">
    <property type="component" value="Unassembled WGS sequence"/>
</dbReference>
<proteinExistence type="predicted"/>
<evidence type="ECO:0000313" key="2">
    <source>
        <dbReference type="Proteomes" id="UP000828390"/>
    </source>
</evidence>
<gene>
    <name evidence="1" type="ORF">DPMN_009397</name>
</gene>
<comment type="caution">
    <text evidence="1">The sequence shown here is derived from an EMBL/GenBank/DDBJ whole genome shotgun (WGS) entry which is preliminary data.</text>
</comment>
<dbReference type="AlphaFoldDB" id="A0A9D4RY62"/>